<dbReference type="PROSITE" id="PS50217">
    <property type="entry name" value="BZIP"/>
    <property type="match status" value="1"/>
</dbReference>
<feature type="region of interest" description="Disordered" evidence="7">
    <location>
        <begin position="1"/>
        <end position="73"/>
    </location>
</feature>
<evidence type="ECO:0000256" key="7">
    <source>
        <dbReference type="SAM" id="MobiDB-lite"/>
    </source>
</evidence>
<dbReference type="InterPro" id="IPR046347">
    <property type="entry name" value="bZIP_sf"/>
</dbReference>
<evidence type="ECO:0000259" key="8">
    <source>
        <dbReference type="PROSITE" id="PS50217"/>
    </source>
</evidence>
<evidence type="ECO:0000256" key="2">
    <source>
        <dbReference type="ARBA" id="ARBA00007163"/>
    </source>
</evidence>
<evidence type="ECO:0000313" key="9">
    <source>
        <dbReference type="EMBL" id="CAD8728353.1"/>
    </source>
</evidence>
<dbReference type="PANTHER" id="PTHR47416:SF8">
    <property type="entry name" value="BASIC-LEUCINE ZIPPER TRANSCRIPTION FACTOR E-RELATED"/>
    <property type="match status" value="1"/>
</dbReference>
<dbReference type="AlphaFoldDB" id="A0A7S0T8V8"/>
<protein>
    <recommendedName>
        <fullName evidence="8">BZIP domain-containing protein</fullName>
    </recommendedName>
</protein>
<comment type="subcellular location">
    <subcellularLocation>
        <location evidence="1">Nucleus</location>
    </subcellularLocation>
</comment>
<dbReference type="EMBL" id="HBFG01000279">
    <property type="protein sequence ID" value="CAD8728353.1"/>
    <property type="molecule type" value="Transcribed_RNA"/>
</dbReference>
<proteinExistence type="inferred from homology"/>
<feature type="compositionally biased region" description="Polar residues" evidence="7">
    <location>
        <begin position="1"/>
        <end position="11"/>
    </location>
</feature>
<keyword evidence="4" id="KW-0238">DNA-binding</keyword>
<dbReference type="Pfam" id="PF00170">
    <property type="entry name" value="bZIP_1"/>
    <property type="match status" value="1"/>
</dbReference>
<dbReference type="CDD" id="cd14690">
    <property type="entry name" value="bZIP_CREB1"/>
    <property type="match status" value="1"/>
</dbReference>
<feature type="domain" description="BZIP" evidence="8">
    <location>
        <begin position="210"/>
        <end position="246"/>
    </location>
</feature>
<organism evidence="9">
    <name type="scientific">Pseudo-nitzschia delicatissima</name>
    <dbReference type="NCBI Taxonomy" id="44447"/>
    <lineage>
        <taxon>Eukaryota</taxon>
        <taxon>Sar</taxon>
        <taxon>Stramenopiles</taxon>
        <taxon>Ochrophyta</taxon>
        <taxon>Bacillariophyta</taxon>
        <taxon>Bacillariophyceae</taxon>
        <taxon>Bacillariophycidae</taxon>
        <taxon>Bacillariales</taxon>
        <taxon>Bacillariaceae</taxon>
        <taxon>Pseudo-nitzschia</taxon>
    </lineage>
</organism>
<dbReference type="InterPro" id="IPR004827">
    <property type="entry name" value="bZIP"/>
</dbReference>
<feature type="compositionally biased region" description="Low complexity" evidence="7">
    <location>
        <begin position="184"/>
        <end position="204"/>
    </location>
</feature>
<keyword evidence="3" id="KW-0805">Transcription regulation</keyword>
<feature type="region of interest" description="Disordered" evidence="7">
    <location>
        <begin position="94"/>
        <end position="228"/>
    </location>
</feature>
<dbReference type="GO" id="GO:0005634">
    <property type="term" value="C:nucleus"/>
    <property type="evidence" value="ECO:0007669"/>
    <property type="project" value="UniProtKB-SubCell"/>
</dbReference>
<feature type="region of interest" description="Disordered" evidence="7">
    <location>
        <begin position="563"/>
        <end position="618"/>
    </location>
</feature>
<evidence type="ECO:0000256" key="1">
    <source>
        <dbReference type="ARBA" id="ARBA00004123"/>
    </source>
</evidence>
<evidence type="ECO:0000256" key="4">
    <source>
        <dbReference type="ARBA" id="ARBA00023125"/>
    </source>
</evidence>
<accession>A0A7S0T8V8</accession>
<feature type="compositionally biased region" description="Low complexity" evidence="7">
    <location>
        <begin position="40"/>
        <end position="65"/>
    </location>
</feature>
<dbReference type="SMART" id="SM00338">
    <property type="entry name" value="BRLZ"/>
    <property type="match status" value="1"/>
</dbReference>
<keyword evidence="6" id="KW-0539">Nucleus</keyword>
<evidence type="ECO:0000256" key="3">
    <source>
        <dbReference type="ARBA" id="ARBA00023015"/>
    </source>
</evidence>
<dbReference type="PANTHER" id="PTHR47416">
    <property type="entry name" value="BASIC-LEUCINE ZIPPER TRANSCRIPTION FACTOR F-RELATED"/>
    <property type="match status" value="1"/>
</dbReference>
<gene>
    <name evidence="9" type="ORF">PDEL0327_LOCUS198</name>
</gene>
<reference evidence="9" key="1">
    <citation type="submission" date="2021-01" db="EMBL/GenBank/DDBJ databases">
        <authorList>
            <person name="Corre E."/>
            <person name="Pelletier E."/>
            <person name="Niang G."/>
            <person name="Scheremetjew M."/>
            <person name="Finn R."/>
            <person name="Kale V."/>
            <person name="Holt S."/>
            <person name="Cochrane G."/>
            <person name="Meng A."/>
            <person name="Brown T."/>
            <person name="Cohen L."/>
        </authorList>
    </citation>
    <scope>NUCLEOTIDE SEQUENCE</scope>
    <source>
        <strain evidence="9">B596</strain>
    </source>
</reference>
<keyword evidence="5" id="KW-0804">Transcription</keyword>
<name>A0A7S0T8V8_9STRA</name>
<feature type="compositionally biased region" description="Basic and acidic residues" evidence="7">
    <location>
        <begin position="568"/>
        <end position="581"/>
    </location>
</feature>
<dbReference type="GO" id="GO:0003677">
    <property type="term" value="F:DNA binding"/>
    <property type="evidence" value="ECO:0007669"/>
    <property type="project" value="UniProtKB-KW"/>
</dbReference>
<sequence length="838" mass="92819">MEMTNPNYYHHQNQEDATRATSSFIEKNPDSKLVSSPLRSTAPNSASSSPISFANSNAAHNNSSSMMQTTDSEPNMLEEQIDPLVEHRHYISSPQDKNHGYAMSRGPLSPASAPPTTSLSGGGTAPIPSVIHTESGMGEGSTMARTHSSTPHFPSINAGNTSGGPTLVAKKSNNKVTGKKKSQISKSKSGASLTQSTSNSSLNQGTKSTGQKKQRRLERNRLSAQLSRRRRKQYLEELEERVVRLSLDMDSGRRKHAFQAIDRIKEMRQQVLSSAEAVVREMEGLTHDPENRTMMLNFQLENYMRLLENAGPLARTHSEELLILNSFLGQQLKSFSLPSHAKFILWLSLQGDTYYRGGRAASERLSAARIGERMLVSGNDKVTPTNAMWPLVCNEVGLSYELEERLRVYQRTTILQEKSTWLVRHAARSSALVMQSFHDSVGSMAQVVGNREAATTKEVLTPLQRVKYLAWMKKNSSRVKARLQARRERALQQREMEIDANTIDIGSYVDSNYQLKKSHHLAANLYILNHQLSRILQDYPYHAPHIMTPPILKKLMRRASFESLGQQKEPDGKSMSREDSSTHSMKSHPSNGSLLKSTSNDSLNESERPAQITPQVGEQAAAELVEEALGFVKAIIPPIPKPVNPVMSTVYAPAPVTHNALGTVQQDMAIEYHTHQLVPTPVTSYGAPAQLAPAPPSNHQVAQPPQYETSYHPPNHPAQLHTYSYAASQGQQPPPVYYQAPTEHYYPPQQHVTYTPAHGHEEIAPVYETSSSVIQHPTQAAKSHQRKSSFLPNNLNVVPEDMFPGVEGTAADFIELQDCLMDGEDWGIGIGLDMDTTA</sequence>
<feature type="compositionally biased region" description="Polar residues" evidence="7">
    <location>
        <begin position="143"/>
        <end position="164"/>
    </location>
</feature>
<evidence type="ECO:0000256" key="5">
    <source>
        <dbReference type="ARBA" id="ARBA00023163"/>
    </source>
</evidence>
<dbReference type="SUPFAM" id="SSF57959">
    <property type="entry name" value="Leucine zipper domain"/>
    <property type="match status" value="1"/>
</dbReference>
<evidence type="ECO:0000256" key="6">
    <source>
        <dbReference type="ARBA" id="ARBA00023242"/>
    </source>
</evidence>
<dbReference type="GO" id="GO:0003700">
    <property type="term" value="F:DNA-binding transcription factor activity"/>
    <property type="evidence" value="ECO:0007669"/>
    <property type="project" value="InterPro"/>
</dbReference>
<comment type="similarity">
    <text evidence="2">Belongs to the bZIP family.</text>
</comment>
<feature type="compositionally biased region" description="Polar residues" evidence="7">
    <location>
        <begin position="582"/>
        <end position="603"/>
    </location>
</feature>
<feature type="compositionally biased region" description="Low complexity" evidence="7">
    <location>
        <begin position="107"/>
        <end position="119"/>
    </location>
</feature>
<dbReference type="Gene3D" id="1.20.5.170">
    <property type="match status" value="1"/>
</dbReference>